<dbReference type="Gene3D" id="1.10.630.10">
    <property type="entry name" value="Cytochrome P450"/>
    <property type="match status" value="1"/>
</dbReference>
<dbReference type="Pfam" id="PF00067">
    <property type="entry name" value="p450"/>
    <property type="match status" value="1"/>
</dbReference>
<evidence type="ECO:0000256" key="8">
    <source>
        <dbReference type="PIRSR" id="PIRSR602401-1"/>
    </source>
</evidence>
<dbReference type="EMBL" id="QWEH01000009">
    <property type="protein sequence ID" value="RHW31345.1"/>
    <property type="molecule type" value="Genomic_DNA"/>
</dbReference>
<dbReference type="InterPro" id="IPR001128">
    <property type="entry name" value="Cyt_P450"/>
</dbReference>
<evidence type="ECO:0000256" key="5">
    <source>
        <dbReference type="ARBA" id="ARBA00023002"/>
    </source>
</evidence>
<dbReference type="InterPro" id="IPR002401">
    <property type="entry name" value="Cyt_P450_E_grp-I"/>
</dbReference>
<dbReference type="AlphaFoldDB" id="A0A417YF73"/>
<evidence type="ECO:0000256" key="4">
    <source>
        <dbReference type="ARBA" id="ARBA00022723"/>
    </source>
</evidence>
<comment type="caution">
    <text evidence="9">The sequence shown here is derived from an EMBL/GenBank/DDBJ whole genome shotgun (WGS) entry which is preliminary data.</text>
</comment>
<feature type="binding site" description="axial binding residue" evidence="8">
    <location>
        <position position="365"/>
    </location>
    <ligand>
        <name>heme</name>
        <dbReference type="ChEBI" id="CHEBI:30413"/>
    </ligand>
    <ligandPart>
        <name>Fe</name>
        <dbReference type="ChEBI" id="CHEBI:18248"/>
    </ligandPart>
</feature>
<dbReference type="OrthoDB" id="9764248at2"/>
<comment type="similarity">
    <text evidence="2">Belongs to the cytochrome P450 family.</text>
</comment>
<evidence type="ECO:0000256" key="1">
    <source>
        <dbReference type="ARBA" id="ARBA00001971"/>
    </source>
</evidence>
<keyword evidence="4 8" id="KW-0479">Metal-binding</keyword>
<dbReference type="PRINTS" id="PR00463">
    <property type="entry name" value="EP450I"/>
</dbReference>
<evidence type="ECO:0000256" key="3">
    <source>
        <dbReference type="ARBA" id="ARBA00022617"/>
    </source>
</evidence>
<dbReference type="Proteomes" id="UP000285456">
    <property type="component" value="Unassembled WGS sequence"/>
</dbReference>
<keyword evidence="7" id="KW-0503">Monooxygenase</keyword>
<comment type="cofactor">
    <cofactor evidence="1 8">
        <name>heme</name>
        <dbReference type="ChEBI" id="CHEBI:30413"/>
    </cofactor>
</comment>
<evidence type="ECO:0000256" key="7">
    <source>
        <dbReference type="ARBA" id="ARBA00023033"/>
    </source>
</evidence>
<dbReference type="SUPFAM" id="SSF48264">
    <property type="entry name" value="Cytochrome P450"/>
    <property type="match status" value="1"/>
</dbReference>
<dbReference type="GO" id="GO:0016705">
    <property type="term" value="F:oxidoreductase activity, acting on paired donors, with incorporation or reduction of molecular oxygen"/>
    <property type="evidence" value="ECO:0007669"/>
    <property type="project" value="InterPro"/>
</dbReference>
<sequence length="422" mass="48983">MSDTNQMPREEGIDHSLSLMREGYMYILNRRHSFSSEIFETRLLGKKAICMGGRAAAEVFYDTEKFKREDAAPNRVVQTLFGKNGVQALDGREHKQRKGMFMSIMSPEGLQRLREIAQKQWNQALVKWEQMDELVLYEEVKEILCSTACHWAGVPLEEEDVKEVTKDLAAMFESPAAVGPNHWSGRHARNKVEKWLSELVDKVRRGELNPQEDTALYIFSWHRDLKGNLLNTDTVSVEVINILRPIVAIAIFINFTVLALHHYPKEREKLKTSDERYAQMFVQEVRRFYPFFPFVAALVKKDFTWNNYKFEEGTLTLLDLYGTNHDPEIWENPDIFDPNRFAKWDGSPFNFIPQGGGDHFMGHRCAGEWVTIEVMKVSLDYLVNQMNYEVPNQDLSYSMVSIPSIPHSNIILKQVKQNREIP</sequence>
<dbReference type="InterPro" id="IPR036396">
    <property type="entry name" value="Cyt_P450_sf"/>
</dbReference>
<dbReference type="RefSeq" id="WP_118889716.1">
    <property type="nucleotide sequence ID" value="NZ_PHUT01000009.1"/>
</dbReference>
<keyword evidence="6 8" id="KW-0408">Iron</keyword>
<keyword evidence="10" id="KW-1185">Reference proteome</keyword>
<keyword evidence="3 8" id="KW-0349">Heme</keyword>
<evidence type="ECO:0000256" key="2">
    <source>
        <dbReference type="ARBA" id="ARBA00010617"/>
    </source>
</evidence>
<name>A0A417YF73_9BACI</name>
<reference evidence="9 10" key="1">
    <citation type="journal article" date="2007" name="Int. J. Syst. Evol. Microbiol.">
        <title>Oceanobacillus profundus sp. nov., isolated from a deep-sea sediment core.</title>
        <authorList>
            <person name="Kim Y.G."/>
            <person name="Choi D.H."/>
            <person name="Hyun S."/>
            <person name="Cho B.C."/>
        </authorList>
    </citation>
    <scope>NUCLEOTIDE SEQUENCE [LARGE SCALE GENOMIC DNA]</scope>
    <source>
        <strain evidence="9 10">DSM 18246</strain>
    </source>
</reference>
<dbReference type="GO" id="GO:0016125">
    <property type="term" value="P:sterol metabolic process"/>
    <property type="evidence" value="ECO:0007669"/>
    <property type="project" value="TreeGrafter"/>
</dbReference>
<proteinExistence type="inferred from homology"/>
<dbReference type="GO" id="GO:0020037">
    <property type="term" value="F:heme binding"/>
    <property type="evidence" value="ECO:0007669"/>
    <property type="project" value="InterPro"/>
</dbReference>
<keyword evidence="5" id="KW-0560">Oxidoreductase</keyword>
<dbReference type="GO" id="GO:0005506">
    <property type="term" value="F:iron ion binding"/>
    <property type="evidence" value="ECO:0007669"/>
    <property type="project" value="InterPro"/>
</dbReference>
<organism evidence="9 10">
    <name type="scientific">Oceanobacillus profundus</name>
    <dbReference type="NCBI Taxonomy" id="372463"/>
    <lineage>
        <taxon>Bacteria</taxon>
        <taxon>Bacillati</taxon>
        <taxon>Bacillota</taxon>
        <taxon>Bacilli</taxon>
        <taxon>Bacillales</taxon>
        <taxon>Bacillaceae</taxon>
        <taxon>Oceanobacillus</taxon>
    </lineage>
</organism>
<accession>A0A417YF73</accession>
<dbReference type="PANTHER" id="PTHR24286:SF24">
    <property type="entry name" value="LANOSTEROL 14-ALPHA DEMETHYLASE"/>
    <property type="match status" value="1"/>
</dbReference>
<protein>
    <submittedName>
        <fullName evidence="9">Cytochrome P450</fullName>
    </submittedName>
</protein>
<gene>
    <name evidence="9" type="ORF">D1B32_14220</name>
</gene>
<dbReference type="PANTHER" id="PTHR24286">
    <property type="entry name" value="CYTOCHROME P450 26"/>
    <property type="match status" value="1"/>
</dbReference>
<evidence type="ECO:0000313" key="10">
    <source>
        <dbReference type="Proteomes" id="UP000285456"/>
    </source>
</evidence>
<evidence type="ECO:0000313" key="9">
    <source>
        <dbReference type="EMBL" id="RHW31345.1"/>
    </source>
</evidence>
<dbReference type="GO" id="GO:0004497">
    <property type="term" value="F:monooxygenase activity"/>
    <property type="evidence" value="ECO:0007669"/>
    <property type="project" value="UniProtKB-KW"/>
</dbReference>
<evidence type="ECO:0000256" key="6">
    <source>
        <dbReference type="ARBA" id="ARBA00023004"/>
    </source>
</evidence>
<dbReference type="CDD" id="cd11067">
    <property type="entry name" value="CYP152"/>
    <property type="match status" value="1"/>
</dbReference>